<evidence type="ECO:0000259" key="3">
    <source>
        <dbReference type="PROSITE" id="PS50966"/>
    </source>
</evidence>
<dbReference type="PANTHER" id="PTHR38133">
    <property type="entry name" value="SLR1429 PROTEIN"/>
    <property type="match status" value="1"/>
</dbReference>
<dbReference type="InterPro" id="IPR007527">
    <property type="entry name" value="Znf_SWIM"/>
</dbReference>
<evidence type="ECO:0000313" key="4">
    <source>
        <dbReference type="EMBL" id="NBJ27302.1"/>
    </source>
</evidence>
<reference evidence="4 5" key="1">
    <citation type="submission" date="2020-01" db="EMBL/GenBank/DDBJ databases">
        <title>Microvirga sp. nov., an arsenate reduction bacterium isolated from Tibet hotspring sediments.</title>
        <authorList>
            <person name="Yuan C.-G."/>
        </authorList>
    </citation>
    <scope>NUCLEOTIDE SEQUENCE [LARGE SCALE GENOMIC DNA]</scope>
    <source>
        <strain evidence="4 5">SYSU G3D203</strain>
    </source>
</reference>
<evidence type="ECO:0000256" key="2">
    <source>
        <dbReference type="SAM" id="MobiDB-lite"/>
    </source>
</evidence>
<evidence type="ECO:0000256" key="1">
    <source>
        <dbReference type="PROSITE-ProRule" id="PRU00325"/>
    </source>
</evidence>
<proteinExistence type="predicted"/>
<protein>
    <recommendedName>
        <fullName evidence="3">SWIM-type domain-containing protein</fullName>
    </recommendedName>
</protein>
<feature type="compositionally biased region" description="Low complexity" evidence="2">
    <location>
        <begin position="201"/>
        <end position="216"/>
    </location>
</feature>
<keyword evidence="1" id="KW-0863">Zinc-finger</keyword>
<feature type="region of interest" description="Disordered" evidence="2">
    <location>
        <begin position="164"/>
        <end position="281"/>
    </location>
</feature>
<keyword evidence="5" id="KW-1185">Reference proteome</keyword>
<dbReference type="PANTHER" id="PTHR38133:SF1">
    <property type="entry name" value="SLR1429 PROTEIN"/>
    <property type="match status" value="1"/>
</dbReference>
<organism evidence="4 5">
    <name type="scientific">Microvirga arsenatis</name>
    <dbReference type="NCBI Taxonomy" id="2692265"/>
    <lineage>
        <taxon>Bacteria</taxon>
        <taxon>Pseudomonadati</taxon>
        <taxon>Pseudomonadota</taxon>
        <taxon>Alphaproteobacteria</taxon>
        <taxon>Hyphomicrobiales</taxon>
        <taxon>Methylobacteriaceae</taxon>
        <taxon>Microvirga</taxon>
    </lineage>
</organism>
<gene>
    <name evidence="4" type="ORF">GR303_23595</name>
</gene>
<feature type="domain" description="SWIM-type" evidence="3">
    <location>
        <begin position="73"/>
        <end position="103"/>
    </location>
</feature>
<feature type="compositionally biased region" description="Polar residues" evidence="2">
    <location>
        <begin position="188"/>
        <end position="199"/>
    </location>
</feature>
<dbReference type="EMBL" id="JAAAXJ010000037">
    <property type="protein sequence ID" value="NBJ27302.1"/>
    <property type="molecule type" value="Genomic_DNA"/>
</dbReference>
<dbReference type="Proteomes" id="UP000818323">
    <property type="component" value="Unassembled WGS sequence"/>
</dbReference>
<evidence type="ECO:0000313" key="5">
    <source>
        <dbReference type="Proteomes" id="UP000818323"/>
    </source>
</evidence>
<sequence length="281" mass="29586">MIDLQISALEIKGVVSGSSIYRVSVSITALGPTLWRSICTDCTGGIDSLVELLQGRFSKGVMERICRQDGGLFPKPSDIRFLCNCPDGASMCKHVAAVLYGVGARLDEAPELLFRLRAVDGKDLVANLDTALSISSQPLDTGKVLETDDISALFGLDMAETGGATPGHDAMPAAPEPVIRIGQKRTSTKAMGRKTSVQSRPAPAAPTANPHAAAPARRIRKTGKAGKTLHSAEPSAQARPSGGAPAQKASTRIRDPEARKGKGQRTVPKPEIELTPDGFVK</sequence>
<keyword evidence="1" id="KW-0479">Metal-binding</keyword>
<dbReference type="PROSITE" id="PS50966">
    <property type="entry name" value="ZF_SWIM"/>
    <property type="match status" value="1"/>
</dbReference>
<accession>A0ABW9Z5E0</accession>
<keyword evidence="1" id="KW-0862">Zinc</keyword>
<dbReference type="RefSeq" id="WP_161726837.1">
    <property type="nucleotide sequence ID" value="NZ_JAAAXI010000047.1"/>
</dbReference>
<name>A0ABW9Z5E0_9HYPH</name>
<comment type="caution">
    <text evidence="4">The sequence shown here is derived from an EMBL/GenBank/DDBJ whole genome shotgun (WGS) entry which is preliminary data.</text>
</comment>